<evidence type="ECO:0000256" key="3">
    <source>
        <dbReference type="ARBA" id="ARBA00012438"/>
    </source>
</evidence>
<dbReference type="PROSITE" id="PS50110">
    <property type="entry name" value="RESPONSE_REGULATORY"/>
    <property type="match status" value="2"/>
</dbReference>
<feature type="modified residue" description="4-aspartylphosphate" evidence="15">
    <location>
        <position position="984"/>
    </location>
</feature>
<dbReference type="FunFam" id="3.30.565.10:FF:000010">
    <property type="entry name" value="Sensor histidine kinase RcsC"/>
    <property type="match status" value="1"/>
</dbReference>
<dbReference type="PRINTS" id="PR00344">
    <property type="entry name" value="BCTRLSENSOR"/>
</dbReference>
<evidence type="ECO:0000256" key="8">
    <source>
        <dbReference type="ARBA" id="ARBA00022741"/>
    </source>
</evidence>
<dbReference type="PANTHER" id="PTHR45339">
    <property type="entry name" value="HYBRID SIGNAL TRANSDUCTION HISTIDINE KINASE J"/>
    <property type="match status" value="1"/>
</dbReference>
<name>A0AAN0Y2B9_VIBNA</name>
<dbReference type="InterPro" id="IPR036097">
    <property type="entry name" value="HisK_dim/P_sf"/>
</dbReference>
<dbReference type="SUPFAM" id="SSF52172">
    <property type="entry name" value="CheY-like"/>
    <property type="match status" value="2"/>
</dbReference>
<dbReference type="Gene3D" id="3.40.50.2300">
    <property type="match status" value="2"/>
</dbReference>
<dbReference type="GeneID" id="70912151"/>
<dbReference type="InterPro" id="IPR011006">
    <property type="entry name" value="CheY-like_superfamily"/>
</dbReference>
<keyword evidence="7 17" id="KW-0812">Transmembrane</keyword>
<keyword evidence="9 20" id="KW-0418">Kinase</keyword>
<dbReference type="GO" id="GO:0000155">
    <property type="term" value="F:phosphorelay sensor kinase activity"/>
    <property type="evidence" value="ECO:0007669"/>
    <property type="project" value="InterPro"/>
</dbReference>
<accession>A0AAN0Y2B9</accession>
<feature type="coiled-coil region" evidence="16">
    <location>
        <begin position="360"/>
        <end position="394"/>
    </location>
</feature>
<feature type="modified residue" description="4-aspartylphosphate" evidence="15">
    <location>
        <position position="819"/>
    </location>
</feature>
<dbReference type="InterPro" id="IPR036890">
    <property type="entry name" value="HATPase_C_sf"/>
</dbReference>
<evidence type="ECO:0000256" key="14">
    <source>
        <dbReference type="ARBA" id="ARBA00023136"/>
    </source>
</evidence>
<dbReference type="EMBL" id="CP016345">
    <property type="protein sequence ID" value="ANQ12762.1"/>
    <property type="molecule type" value="Genomic_DNA"/>
</dbReference>
<evidence type="ECO:0000256" key="12">
    <source>
        <dbReference type="ARBA" id="ARBA00022989"/>
    </source>
</evidence>
<gene>
    <name evidence="20" type="ORF">BA890_08275</name>
</gene>
<comment type="catalytic activity">
    <reaction evidence="1">
        <text>ATP + protein L-histidine = ADP + protein N-phospho-L-histidine.</text>
        <dbReference type="EC" id="2.7.13.3"/>
    </reaction>
</comment>
<keyword evidence="8" id="KW-0547">Nucleotide-binding</keyword>
<feature type="domain" description="Response regulatory" evidence="19">
    <location>
        <begin position="770"/>
        <end position="890"/>
    </location>
</feature>
<keyword evidence="12 17" id="KW-1133">Transmembrane helix</keyword>
<organism evidence="20 21">
    <name type="scientific">Vibrio natriegens NBRC 15636 = ATCC 14048 = DSM 759</name>
    <dbReference type="NCBI Taxonomy" id="1219067"/>
    <lineage>
        <taxon>Bacteria</taxon>
        <taxon>Pseudomonadati</taxon>
        <taxon>Pseudomonadota</taxon>
        <taxon>Gammaproteobacteria</taxon>
        <taxon>Vibrionales</taxon>
        <taxon>Vibrionaceae</taxon>
        <taxon>Vibrio</taxon>
    </lineage>
</organism>
<dbReference type="KEGG" id="vna:PN96_05055"/>
<evidence type="ECO:0000256" key="4">
    <source>
        <dbReference type="ARBA" id="ARBA00022475"/>
    </source>
</evidence>
<dbReference type="InterPro" id="IPR005467">
    <property type="entry name" value="His_kinase_dom"/>
</dbReference>
<evidence type="ECO:0000256" key="13">
    <source>
        <dbReference type="ARBA" id="ARBA00023012"/>
    </source>
</evidence>
<keyword evidence="4" id="KW-1003">Cell membrane</keyword>
<evidence type="ECO:0000256" key="16">
    <source>
        <dbReference type="SAM" id="Coils"/>
    </source>
</evidence>
<dbReference type="Gene3D" id="1.10.287.130">
    <property type="match status" value="1"/>
</dbReference>
<dbReference type="SUPFAM" id="SSF55874">
    <property type="entry name" value="ATPase domain of HSP90 chaperone/DNA topoisomerase II/histidine kinase"/>
    <property type="match status" value="1"/>
</dbReference>
<evidence type="ECO:0000256" key="1">
    <source>
        <dbReference type="ARBA" id="ARBA00000085"/>
    </source>
</evidence>
<keyword evidence="21" id="KW-1185">Reference proteome</keyword>
<feature type="domain" description="Response regulatory" evidence="19">
    <location>
        <begin position="934"/>
        <end position="1054"/>
    </location>
</feature>
<evidence type="ECO:0000259" key="18">
    <source>
        <dbReference type="PROSITE" id="PS50109"/>
    </source>
</evidence>
<dbReference type="Gene3D" id="3.30.565.10">
    <property type="entry name" value="Histidine kinase-like ATPase, C-terminal domain"/>
    <property type="match status" value="1"/>
</dbReference>
<evidence type="ECO:0000313" key="21">
    <source>
        <dbReference type="Proteomes" id="UP000092741"/>
    </source>
</evidence>
<feature type="domain" description="Histidine kinase" evidence="18">
    <location>
        <begin position="401"/>
        <end position="622"/>
    </location>
</feature>
<dbReference type="CDD" id="cd00082">
    <property type="entry name" value="HisKA"/>
    <property type="match status" value="1"/>
</dbReference>
<dbReference type="GO" id="GO:0005524">
    <property type="term" value="F:ATP binding"/>
    <property type="evidence" value="ECO:0007669"/>
    <property type="project" value="UniProtKB-KW"/>
</dbReference>
<evidence type="ECO:0000256" key="17">
    <source>
        <dbReference type="SAM" id="Phobius"/>
    </source>
</evidence>
<dbReference type="PANTHER" id="PTHR45339:SF1">
    <property type="entry name" value="HYBRID SIGNAL TRANSDUCTION HISTIDINE KINASE J"/>
    <property type="match status" value="1"/>
</dbReference>
<dbReference type="Pfam" id="PF00072">
    <property type="entry name" value="Response_reg"/>
    <property type="match status" value="2"/>
</dbReference>
<evidence type="ECO:0000256" key="2">
    <source>
        <dbReference type="ARBA" id="ARBA00004651"/>
    </source>
</evidence>
<keyword evidence="5 15" id="KW-0597">Phosphoprotein</keyword>
<dbReference type="InterPro" id="IPR003661">
    <property type="entry name" value="HisK_dim/P_dom"/>
</dbReference>
<sequence length="1054" mass="119001">MSGIFSWDNLSVKQKLFGLVLLPIVLLLILAGQHVHRLSTQAQELHRAQRFTDYIDIVSYLYDLPNNPQVSDKSEEAQRLTLELKKWTPAIFGSNAEISSLLTSFEEANASLLSAKENDDRLDAIEWRTDLYEQILLSLDQIYFNNISHETSNDLSSILQLEWLMFWSTKEHQLSHFLIQSVEKDQHYDSDIRDEIKSLVQNQQLLIERFVTLNANQKQVNLLIDTFTDDVFRISQEFRTSLLQEQELQMLSPQQISDGLEALNKRLSLIHEIDNKIEQQLQASISQSITRTTQHRLVFIAAISLVTILVISLTIRLIRKVTGNLNVVLEFLARESYNSDSPLSELIKGKDELSRFAREVDKLSFEREQTKLKLTQAKEDAEKAKDEAIEASKAKSSFLANMSHEIRTPLNGVIGISEVLSDTPLTAVQRDYVDTIETSSQLLLGLINDVLDFSKIESGMLLISPHSTCIRESIYDIASIICPKAKEKGIDVKVNISRNTPYHVMVDDHRLRQVIMNFLSNAVKFTEQGYVRLSVTTKALTDSCATIEFAVEDSGIGIDEQQQQIIFAPFAQEDNSTTRQFGGTGLGLAISTQLVDLMGGTIQLESAKGRGSRFFFEVTASVAQQHFTPHHTLNQSQIWLVCDDAEMEMKLRDEMSVYQIDIHQSVNKLSALPTWINDNENIIIVYAEGAPNVAITTSDYMRRLENQNIRICLIKHLHSDQFDFGKVVSVIITQPLLGQRLLAALERCEASFSEPNSLHSAPLHVPTLPNVLIVDDNTVNQKIAGLHLTKAGFNFDIAENGVEAVDMFRKHQYSLILMDCMMPIMDGFEATEHIRQIEASEQRPFRIPIIALTASVVDDDIQKCLAVGMDDYIPKPFKADMLKEKLDKAFGLRFKKPLSAENIPEVKDVTEASPLPAQRVGEPTINALSLKTERVLLVEDNRVNQKVASLLLDKAGYQYEIAENGQVAVEKFQQDSNFAVILMDCMMPVMDGFEATRQIRAFEKENGLKKTPIIALTASVVDDDIQRCFDSGMDAYVPKPVRKEKLLHQIETMI</sequence>
<keyword evidence="10" id="KW-0378">Hydrolase</keyword>
<keyword evidence="13" id="KW-0902">Two-component regulatory system</keyword>
<dbReference type="InterPro" id="IPR003594">
    <property type="entry name" value="HATPase_dom"/>
</dbReference>
<dbReference type="PROSITE" id="PS50109">
    <property type="entry name" value="HIS_KIN"/>
    <property type="match status" value="1"/>
</dbReference>
<dbReference type="CDD" id="cd17546">
    <property type="entry name" value="REC_hyHK_CKI1_RcsC-like"/>
    <property type="match status" value="2"/>
</dbReference>
<dbReference type="Pfam" id="PF00512">
    <property type="entry name" value="HisKA"/>
    <property type="match status" value="1"/>
</dbReference>
<dbReference type="AlphaFoldDB" id="A0AAN0Y2B9"/>
<dbReference type="GO" id="GO:0016787">
    <property type="term" value="F:hydrolase activity"/>
    <property type="evidence" value="ECO:0007669"/>
    <property type="project" value="UniProtKB-KW"/>
</dbReference>
<evidence type="ECO:0000256" key="15">
    <source>
        <dbReference type="PROSITE-ProRule" id="PRU00169"/>
    </source>
</evidence>
<dbReference type="Pfam" id="PF02518">
    <property type="entry name" value="HATPase_c"/>
    <property type="match status" value="1"/>
</dbReference>
<evidence type="ECO:0000256" key="7">
    <source>
        <dbReference type="ARBA" id="ARBA00022692"/>
    </source>
</evidence>
<dbReference type="InterPro" id="IPR004358">
    <property type="entry name" value="Sig_transdc_His_kin-like_C"/>
</dbReference>
<dbReference type="RefSeq" id="WP_020336386.1">
    <property type="nucleotide sequence ID" value="NZ_ATFJ01000044.1"/>
</dbReference>
<evidence type="ECO:0000256" key="9">
    <source>
        <dbReference type="ARBA" id="ARBA00022777"/>
    </source>
</evidence>
<keyword evidence="6" id="KW-0808">Transferase</keyword>
<dbReference type="InterPro" id="IPR001789">
    <property type="entry name" value="Sig_transdc_resp-reg_receiver"/>
</dbReference>
<dbReference type="CDD" id="cd16922">
    <property type="entry name" value="HATPase_EvgS-ArcB-TorS-like"/>
    <property type="match status" value="1"/>
</dbReference>
<feature type="transmembrane region" description="Helical" evidence="17">
    <location>
        <begin position="297"/>
        <end position="318"/>
    </location>
</feature>
<evidence type="ECO:0000256" key="10">
    <source>
        <dbReference type="ARBA" id="ARBA00022801"/>
    </source>
</evidence>
<evidence type="ECO:0000259" key="19">
    <source>
        <dbReference type="PROSITE" id="PS50110"/>
    </source>
</evidence>
<evidence type="ECO:0000256" key="11">
    <source>
        <dbReference type="ARBA" id="ARBA00022840"/>
    </source>
</evidence>
<keyword evidence="16" id="KW-0175">Coiled coil</keyword>
<dbReference type="SMART" id="SM00388">
    <property type="entry name" value="HisKA"/>
    <property type="match status" value="1"/>
</dbReference>
<dbReference type="GO" id="GO:0005886">
    <property type="term" value="C:plasma membrane"/>
    <property type="evidence" value="ECO:0007669"/>
    <property type="project" value="UniProtKB-SubCell"/>
</dbReference>
<keyword evidence="11" id="KW-0067">ATP-binding</keyword>
<dbReference type="FunFam" id="1.10.287.130:FF:000003">
    <property type="entry name" value="Histidine kinase"/>
    <property type="match status" value="1"/>
</dbReference>
<keyword evidence="14 17" id="KW-0472">Membrane</keyword>
<feature type="transmembrane region" description="Helical" evidence="17">
    <location>
        <begin position="16"/>
        <end position="35"/>
    </location>
</feature>
<evidence type="ECO:0000256" key="5">
    <source>
        <dbReference type="ARBA" id="ARBA00022553"/>
    </source>
</evidence>
<dbReference type="EC" id="2.7.13.3" evidence="3"/>
<dbReference type="Proteomes" id="UP000092741">
    <property type="component" value="Chromosome 1"/>
</dbReference>
<comment type="subcellular location">
    <subcellularLocation>
        <location evidence="2">Cell membrane</location>
        <topology evidence="2">Multi-pass membrane protein</topology>
    </subcellularLocation>
</comment>
<reference evidence="20 21" key="1">
    <citation type="submission" date="2016-07" db="EMBL/GenBank/DDBJ databases">
        <title>Developing Vibrio natriegens as a novel, fast-growing host for biotechnology.</title>
        <authorList>
            <person name="Weinstock M.T."/>
            <person name="Hesek E.D."/>
            <person name="Wilson C.M."/>
            <person name="Gibson D.G."/>
        </authorList>
    </citation>
    <scope>NUCLEOTIDE SEQUENCE [LARGE SCALE GENOMIC DNA]</scope>
    <source>
        <strain evidence="20 21">ATCC 14048</strain>
    </source>
</reference>
<dbReference type="SMART" id="SM00387">
    <property type="entry name" value="HATPase_c"/>
    <property type="match status" value="1"/>
</dbReference>
<dbReference type="SMART" id="SM00448">
    <property type="entry name" value="REC"/>
    <property type="match status" value="2"/>
</dbReference>
<proteinExistence type="predicted"/>
<protein>
    <recommendedName>
        <fullName evidence="3">histidine kinase</fullName>
        <ecNumber evidence="3">2.7.13.3</ecNumber>
    </recommendedName>
</protein>
<evidence type="ECO:0000313" key="20">
    <source>
        <dbReference type="EMBL" id="ANQ12762.1"/>
    </source>
</evidence>
<dbReference type="SUPFAM" id="SSF47384">
    <property type="entry name" value="Homodimeric domain of signal transducing histidine kinase"/>
    <property type="match status" value="1"/>
</dbReference>
<evidence type="ECO:0000256" key="6">
    <source>
        <dbReference type="ARBA" id="ARBA00022679"/>
    </source>
</evidence>